<dbReference type="AlphaFoldDB" id="A0A4Y7TH89"/>
<reference evidence="1 2" key="1">
    <citation type="journal article" date="2019" name="Nat. Ecol. Evol.">
        <title>Megaphylogeny resolves global patterns of mushroom evolution.</title>
        <authorList>
            <person name="Varga T."/>
            <person name="Krizsan K."/>
            <person name="Foldi C."/>
            <person name="Dima B."/>
            <person name="Sanchez-Garcia M."/>
            <person name="Sanchez-Ramirez S."/>
            <person name="Szollosi G.J."/>
            <person name="Szarkandi J.G."/>
            <person name="Papp V."/>
            <person name="Albert L."/>
            <person name="Andreopoulos W."/>
            <person name="Angelini C."/>
            <person name="Antonin V."/>
            <person name="Barry K.W."/>
            <person name="Bougher N.L."/>
            <person name="Buchanan P."/>
            <person name="Buyck B."/>
            <person name="Bense V."/>
            <person name="Catcheside P."/>
            <person name="Chovatia M."/>
            <person name="Cooper J."/>
            <person name="Damon W."/>
            <person name="Desjardin D."/>
            <person name="Finy P."/>
            <person name="Geml J."/>
            <person name="Haridas S."/>
            <person name="Hughes K."/>
            <person name="Justo A."/>
            <person name="Karasinski D."/>
            <person name="Kautmanova I."/>
            <person name="Kiss B."/>
            <person name="Kocsube S."/>
            <person name="Kotiranta H."/>
            <person name="LaButti K.M."/>
            <person name="Lechner B.E."/>
            <person name="Liimatainen K."/>
            <person name="Lipzen A."/>
            <person name="Lukacs Z."/>
            <person name="Mihaltcheva S."/>
            <person name="Morgado L.N."/>
            <person name="Niskanen T."/>
            <person name="Noordeloos M.E."/>
            <person name="Ohm R.A."/>
            <person name="Ortiz-Santana B."/>
            <person name="Ovrebo C."/>
            <person name="Racz N."/>
            <person name="Riley R."/>
            <person name="Savchenko A."/>
            <person name="Shiryaev A."/>
            <person name="Soop K."/>
            <person name="Spirin V."/>
            <person name="Szebenyi C."/>
            <person name="Tomsovsky M."/>
            <person name="Tulloss R.E."/>
            <person name="Uehling J."/>
            <person name="Grigoriev I.V."/>
            <person name="Vagvolgyi C."/>
            <person name="Papp T."/>
            <person name="Martin F.M."/>
            <person name="Miettinen O."/>
            <person name="Hibbett D.S."/>
            <person name="Nagy L.G."/>
        </authorList>
    </citation>
    <scope>NUCLEOTIDE SEQUENCE [LARGE SCALE GENOMIC DNA]</scope>
    <source>
        <strain evidence="1 2">FP101781</strain>
    </source>
</reference>
<name>A0A4Y7TH89_COPMI</name>
<keyword evidence="2" id="KW-1185">Reference proteome</keyword>
<dbReference type="EMBL" id="QPFP01000012">
    <property type="protein sequence ID" value="TEB33543.1"/>
    <property type="molecule type" value="Genomic_DNA"/>
</dbReference>
<dbReference type="Proteomes" id="UP000298030">
    <property type="component" value="Unassembled WGS sequence"/>
</dbReference>
<dbReference type="OrthoDB" id="2020419at2759"/>
<evidence type="ECO:0000313" key="1">
    <source>
        <dbReference type="EMBL" id="TEB33543.1"/>
    </source>
</evidence>
<sequence>MAEQESKARIHFTQVAQLARRLDRVLVLPNVGKSRMGACYKYPFETYYDASPFFYEAPSTPDAEFGGAGYVKLEDFRAWSEAQRKPVRSRLLSVAASTPQDVLYSAAESLEENNDLVIHQYPTEIARETGFPGCFPSKWTQLELGETSMFVALDSQSPSVASPMEFGELLVSKIDNGRKTPRPDLGALHTHPNELQEALQPPIEPDLAMRDPDVLILNWDLRRPIFSPDPLSDVSLQYSPLLQDLATKLAPSSPYLAIHWRMETVDVDVLGDCAHSLVAVLSDLLHDTGHLGLGVKKVWFASDYPYPIASPYWKYLRGRGR</sequence>
<organism evidence="1 2">
    <name type="scientific">Coprinellus micaceus</name>
    <name type="common">Glistening ink-cap mushroom</name>
    <name type="synonym">Coprinus micaceus</name>
    <dbReference type="NCBI Taxonomy" id="71717"/>
    <lineage>
        <taxon>Eukaryota</taxon>
        <taxon>Fungi</taxon>
        <taxon>Dikarya</taxon>
        <taxon>Basidiomycota</taxon>
        <taxon>Agaricomycotina</taxon>
        <taxon>Agaricomycetes</taxon>
        <taxon>Agaricomycetidae</taxon>
        <taxon>Agaricales</taxon>
        <taxon>Agaricineae</taxon>
        <taxon>Psathyrellaceae</taxon>
        <taxon>Coprinellus</taxon>
    </lineage>
</organism>
<proteinExistence type="predicted"/>
<evidence type="ECO:0000313" key="2">
    <source>
        <dbReference type="Proteomes" id="UP000298030"/>
    </source>
</evidence>
<accession>A0A4Y7TH89</accession>
<gene>
    <name evidence="1" type="ORF">FA13DRAFT_160335</name>
</gene>
<protein>
    <submittedName>
        <fullName evidence="1">Uncharacterized protein</fullName>
    </submittedName>
</protein>
<comment type="caution">
    <text evidence="1">The sequence shown here is derived from an EMBL/GenBank/DDBJ whole genome shotgun (WGS) entry which is preliminary data.</text>
</comment>